<dbReference type="SUPFAM" id="SSF52777">
    <property type="entry name" value="CoA-dependent acyltransferases"/>
    <property type="match status" value="2"/>
</dbReference>
<dbReference type="Proteomes" id="UP000092993">
    <property type="component" value="Unassembled WGS sequence"/>
</dbReference>
<evidence type="ECO:0000256" key="1">
    <source>
        <dbReference type="ARBA" id="ARBA00005232"/>
    </source>
</evidence>
<dbReference type="InterPro" id="IPR000542">
    <property type="entry name" value="Carn_acyl_trans"/>
</dbReference>
<evidence type="ECO:0000313" key="7">
    <source>
        <dbReference type="Proteomes" id="UP000092993"/>
    </source>
</evidence>
<evidence type="ECO:0000256" key="4">
    <source>
        <dbReference type="PIRSR" id="PIRSR600542-1"/>
    </source>
</evidence>
<keyword evidence="7" id="KW-1185">Reference proteome</keyword>
<dbReference type="PANTHER" id="PTHR22589">
    <property type="entry name" value="CARNITINE O-ACYLTRANSFERASE"/>
    <property type="match status" value="1"/>
</dbReference>
<gene>
    <name evidence="6" type="primary">CHAT</name>
    <name evidence="6" type="ORF">A0H81_07951</name>
</gene>
<dbReference type="STRING" id="5627.A0A1C7M6X3"/>
<dbReference type="Pfam" id="PF00755">
    <property type="entry name" value="Carn_acyltransf"/>
    <property type="match status" value="1"/>
</dbReference>
<name>A0A1C7M6X3_GRIFR</name>
<evidence type="ECO:0000256" key="3">
    <source>
        <dbReference type="ARBA" id="ARBA00023315"/>
    </source>
</evidence>
<proteinExistence type="inferred from homology"/>
<evidence type="ECO:0000313" key="6">
    <source>
        <dbReference type="EMBL" id="OBZ72572.1"/>
    </source>
</evidence>
<feature type="domain" description="Choline/carnitine acyltransferase" evidence="5">
    <location>
        <begin position="3"/>
        <end position="384"/>
    </location>
</feature>
<keyword evidence="3" id="KW-0012">Acyltransferase</keyword>
<comment type="similarity">
    <text evidence="1">Belongs to the carnitine/choline acetyltransferase family.</text>
</comment>
<evidence type="ECO:0000256" key="2">
    <source>
        <dbReference type="ARBA" id="ARBA00022679"/>
    </source>
</evidence>
<dbReference type="InterPro" id="IPR023213">
    <property type="entry name" value="CAT-like_dom_sf"/>
</dbReference>
<feature type="active site" description="Proton acceptor" evidence="4">
    <location>
        <position position="114"/>
    </location>
</feature>
<organism evidence="6 7">
    <name type="scientific">Grifola frondosa</name>
    <name type="common">Maitake</name>
    <name type="synonym">Polyporus frondosus</name>
    <dbReference type="NCBI Taxonomy" id="5627"/>
    <lineage>
        <taxon>Eukaryota</taxon>
        <taxon>Fungi</taxon>
        <taxon>Dikarya</taxon>
        <taxon>Basidiomycota</taxon>
        <taxon>Agaricomycotina</taxon>
        <taxon>Agaricomycetes</taxon>
        <taxon>Polyporales</taxon>
        <taxon>Grifolaceae</taxon>
        <taxon>Grifola</taxon>
    </lineage>
</organism>
<protein>
    <submittedName>
        <fullName evidence="6">Choline O-acetyltransferase</fullName>
    </submittedName>
</protein>
<accession>A0A1C7M6X3</accession>
<dbReference type="Gene3D" id="3.30.559.10">
    <property type="entry name" value="Chloramphenicol acetyltransferase-like domain"/>
    <property type="match status" value="1"/>
</dbReference>
<dbReference type="OMA" id="ISQPWEL"/>
<dbReference type="PANTHER" id="PTHR22589:SF107">
    <property type="entry name" value="CHOLINE_CARNITINE ACYLTRANSFERASE DOMAIN-CONTAINING PROTEIN"/>
    <property type="match status" value="1"/>
</dbReference>
<dbReference type="Gene3D" id="3.30.559.70">
    <property type="entry name" value="Choline/Carnitine o-acyltransferase, domain 2"/>
    <property type="match status" value="1"/>
</dbReference>
<sequence>MAVPIGVLTTDERGRWAENLQYLLSLSPTNHQSFNAINSSVFAVSLDHYTYALSDSSSGSPLPLPPPDSPLELTAHLHNVRSGRGDRPVHNRWYDKPIDLVVECNTRAGVLGEHSPCDALVPSIIAEYAVVQSLDEGAYGRLDEEADAEVAGWDRLEWVVDERIKRECADAEGRAKLVVDDSDDDLLWYRTYGVEWIKNSARLSPDAYIQMALQLAWYRMRGCFTATYETALTRLFHHGRTETIRTFTTDSRAFVLAMVEGKTSTPPLHALLRRAIQTHSNLTRDAATGRGIDRHLLGLQEMFLRDAGERHALFEDELFARSQIWKLSTSGLSAGHQFRGTGFGAQYNDGYGINYTAGPDNIKFGIESKHSSSLTSTREFKSAVVRALDDMRSVCLENVGVRL</sequence>
<comment type="caution">
    <text evidence="6">The sequence shown here is derived from an EMBL/GenBank/DDBJ whole genome shotgun (WGS) entry which is preliminary data.</text>
</comment>
<evidence type="ECO:0000259" key="5">
    <source>
        <dbReference type="Pfam" id="PF00755"/>
    </source>
</evidence>
<dbReference type="EMBL" id="LUGG01000009">
    <property type="protein sequence ID" value="OBZ72572.1"/>
    <property type="molecule type" value="Genomic_DNA"/>
</dbReference>
<dbReference type="GO" id="GO:0016746">
    <property type="term" value="F:acyltransferase activity"/>
    <property type="evidence" value="ECO:0007669"/>
    <property type="project" value="UniProtKB-KW"/>
</dbReference>
<keyword evidence="2 6" id="KW-0808">Transferase</keyword>
<dbReference type="InterPro" id="IPR042231">
    <property type="entry name" value="Cho/carn_acyl_trans_2"/>
</dbReference>
<dbReference type="InterPro" id="IPR039551">
    <property type="entry name" value="Cho/carn_acyl_trans"/>
</dbReference>
<reference evidence="6 7" key="1">
    <citation type="submission" date="2016-03" db="EMBL/GenBank/DDBJ databases">
        <title>Whole genome sequencing of Grifola frondosa 9006-11.</title>
        <authorList>
            <person name="Min B."/>
            <person name="Park H."/>
            <person name="Kim J.-G."/>
            <person name="Cho H."/>
            <person name="Oh Y.-L."/>
            <person name="Kong W.-S."/>
            <person name="Choi I.-G."/>
        </authorList>
    </citation>
    <scope>NUCLEOTIDE SEQUENCE [LARGE SCALE GENOMIC DNA]</scope>
    <source>
        <strain evidence="6 7">9006-11</strain>
    </source>
</reference>
<dbReference type="SMR" id="A0A1C7M6X3"/>
<dbReference type="OrthoDB" id="240216at2759"/>
<dbReference type="AlphaFoldDB" id="A0A1C7M6X3"/>